<evidence type="ECO:0008006" key="3">
    <source>
        <dbReference type="Google" id="ProtNLM"/>
    </source>
</evidence>
<gene>
    <name evidence="1" type="ORF">HAX54_051664</name>
</gene>
<sequence length="76" mass="8740">MPRLRNEGIACVFVVLSHLSKRHVAHLSALLRRASRASVRRSVARHGSSCFWLSWWVTTSAIRVRQRLCSILLFLL</sequence>
<feature type="non-terminal residue" evidence="1">
    <location>
        <position position="76"/>
    </location>
</feature>
<protein>
    <recommendedName>
        <fullName evidence="3">Secreted protein</fullName>
    </recommendedName>
</protein>
<proteinExistence type="predicted"/>
<evidence type="ECO:0000313" key="2">
    <source>
        <dbReference type="Proteomes" id="UP000823775"/>
    </source>
</evidence>
<accession>A0ABS8WRN4</accession>
<organism evidence="1 2">
    <name type="scientific">Datura stramonium</name>
    <name type="common">Jimsonweed</name>
    <name type="synonym">Common thornapple</name>
    <dbReference type="NCBI Taxonomy" id="4076"/>
    <lineage>
        <taxon>Eukaryota</taxon>
        <taxon>Viridiplantae</taxon>
        <taxon>Streptophyta</taxon>
        <taxon>Embryophyta</taxon>
        <taxon>Tracheophyta</taxon>
        <taxon>Spermatophyta</taxon>
        <taxon>Magnoliopsida</taxon>
        <taxon>eudicotyledons</taxon>
        <taxon>Gunneridae</taxon>
        <taxon>Pentapetalae</taxon>
        <taxon>asterids</taxon>
        <taxon>lamiids</taxon>
        <taxon>Solanales</taxon>
        <taxon>Solanaceae</taxon>
        <taxon>Solanoideae</taxon>
        <taxon>Datureae</taxon>
        <taxon>Datura</taxon>
    </lineage>
</organism>
<dbReference type="EMBL" id="JACEIK010009243">
    <property type="protein sequence ID" value="MCE3052142.1"/>
    <property type="molecule type" value="Genomic_DNA"/>
</dbReference>
<dbReference type="Proteomes" id="UP000823775">
    <property type="component" value="Unassembled WGS sequence"/>
</dbReference>
<evidence type="ECO:0000313" key="1">
    <source>
        <dbReference type="EMBL" id="MCE3052142.1"/>
    </source>
</evidence>
<name>A0ABS8WRN4_DATST</name>
<reference evidence="1 2" key="1">
    <citation type="journal article" date="2021" name="BMC Genomics">
        <title>Datura genome reveals duplications of psychoactive alkaloid biosynthetic genes and high mutation rate following tissue culture.</title>
        <authorList>
            <person name="Rajewski A."/>
            <person name="Carter-House D."/>
            <person name="Stajich J."/>
            <person name="Litt A."/>
        </authorList>
    </citation>
    <scope>NUCLEOTIDE SEQUENCE [LARGE SCALE GENOMIC DNA]</scope>
    <source>
        <strain evidence="1">AR-01</strain>
    </source>
</reference>
<comment type="caution">
    <text evidence="1">The sequence shown here is derived from an EMBL/GenBank/DDBJ whole genome shotgun (WGS) entry which is preliminary data.</text>
</comment>
<keyword evidence="2" id="KW-1185">Reference proteome</keyword>